<dbReference type="OrthoDB" id="610608at2759"/>
<keyword evidence="4" id="KW-0285">Flavoprotein</keyword>
<feature type="domain" description="FAD-binding PCMH-type" evidence="8">
    <location>
        <begin position="31"/>
        <end position="202"/>
    </location>
</feature>
<comment type="similarity">
    <text evidence="2">Belongs to the oxygen-dependent FAD-linked oxidoreductase family.</text>
</comment>
<sequence length="505" mass="57939">MSVEVKRNKGLVIRSAIPIENKTWENWNAQIHIFPNAIFEPSTLEDLIDIVKLAKTNNKTIRCAAQGHTTSSLSITKNYLVVVTNLNKVTVQRHPKYGWTATAEAGTSLSDFDNVIRNYDPPLTIDSATVYNTFRVSGVIATGSHGAKSIMPDQLCSMKIVTSSGEVCEFSEEINETEFNAAKLNLGLLGIIYSVTFRVQPMYNLRLTDKFIPNNEWLNPKNIKNLLESSDAIGINYFPFNGFNQSDPNSLDPNRDQIWIKYWVRTDEPVSFTQQQLEQSRKSQRQGAIQQYELRRSLIQNSEATPNISAKLWNDLTSKGNTSFVYQAPDAIHYVVSEEGVKFYVMELAFKVSPDFSNVITEYFFIMELLYDFARKGKFPINMPVEFRFIKSSEALLSITFNKDPEELYCFVNIMTVPGTPNWEEFTQLIAQRLFDKYKAKPHWAKEWEFIPNVTSYLSEVLSDQIKQFEKVRAKYDPDKMFFDNKSLQDIFSKSLDSQNGKDQN</sequence>
<dbReference type="InterPro" id="IPR016166">
    <property type="entry name" value="FAD-bd_PCMH"/>
</dbReference>
<dbReference type="GO" id="GO:0016020">
    <property type="term" value="C:membrane"/>
    <property type="evidence" value="ECO:0007669"/>
    <property type="project" value="InterPro"/>
</dbReference>
<dbReference type="Pfam" id="PF04030">
    <property type="entry name" value="ALO"/>
    <property type="match status" value="1"/>
</dbReference>
<dbReference type="AlphaFoldDB" id="A0A397V380"/>
<proteinExistence type="inferred from homology"/>
<dbReference type="EMBL" id="QKWP01000646">
    <property type="protein sequence ID" value="RIB16865.1"/>
    <property type="molecule type" value="Genomic_DNA"/>
</dbReference>
<dbReference type="PANTHER" id="PTHR43762:SF1">
    <property type="entry name" value="D-ARABINONO-1,4-LACTONE OXIDASE"/>
    <property type="match status" value="1"/>
</dbReference>
<name>A0A397V380_9GLOM</name>
<dbReference type="InterPro" id="IPR010031">
    <property type="entry name" value="FAD_lactone_oxidase-like"/>
</dbReference>
<keyword evidence="6" id="KW-0560">Oxidoreductase</keyword>
<evidence type="ECO:0000259" key="8">
    <source>
        <dbReference type="PROSITE" id="PS51387"/>
    </source>
</evidence>
<organism evidence="9 10">
    <name type="scientific">Gigaspora rosea</name>
    <dbReference type="NCBI Taxonomy" id="44941"/>
    <lineage>
        <taxon>Eukaryota</taxon>
        <taxon>Fungi</taxon>
        <taxon>Fungi incertae sedis</taxon>
        <taxon>Mucoromycota</taxon>
        <taxon>Glomeromycotina</taxon>
        <taxon>Glomeromycetes</taxon>
        <taxon>Diversisporales</taxon>
        <taxon>Gigasporaceae</taxon>
        <taxon>Gigaspora</taxon>
    </lineage>
</organism>
<evidence type="ECO:0000256" key="5">
    <source>
        <dbReference type="ARBA" id="ARBA00022827"/>
    </source>
</evidence>
<dbReference type="InterPro" id="IPR036318">
    <property type="entry name" value="FAD-bd_PCMH-like_sf"/>
</dbReference>
<dbReference type="PIRSF" id="PIRSF000136">
    <property type="entry name" value="LGO_GLO"/>
    <property type="match status" value="1"/>
</dbReference>
<dbReference type="Proteomes" id="UP000266673">
    <property type="component" value="Unassembled WGS sequence"/>
</dbReference>
<dbReference type="InterPro" id="IPR006094">
    <property type="entry name" value="Oxid_FAD_bind_N"/>
</dbReference>
<dbReference type="UniPathway" id="UPA00771">
    <property type="reaction ID" value="UER00766"/>
</dbReference>
<evidence type="ECO:0000256" key="6">
    <source>
        <dbReference type="ARBA" id="ARBA00023002"/>
    </source>
</evidence>
<dbReference type="InterPro" id="IPR016167">
    <property type="entry name" value="FAD-bd_PCMH_sub1"/>
</dbReference>
<dbReference type="SUPFAM" id="SSF56176">
    <property type="entry name" value="FAD-binding/transporter-associated domain-like"/>
    <property type="match status" value="1"/>
</dbReference>
<dbReference type="Gene3D" id="3.40.462.10">
    <property type="entry name" value="FAD-linked oxidases, C-terminal domain"/>
    <property type="match status" value="1"/>
</dbReference>
<dbReference type="GO" id="GO:0003885">
    <property type="term" value="F:D-arabinono-1,4-lactone oxidase activity"/>
    <property type="evidence" value="ECO:0007669"/>
    <property type="project" value="UniProtKB-EC"/>
</dbReference>
<accession>A0A397V380</accession>
<dbReference type="Gene3D" id="3.30.43.10">
    <property type="entry name" value="Uridine Diphospho-n-acetylenolpyruvylglucosamine Reductase, domain 2"/>
    <property type="match status" value="1"/>
</dbReference>
<dbReference type="Gene3D" id="3.30.465.10">
    <property type="match status" value="1"/>
</dbReference>
<evidence type="ECO:0000313" key="10">
    <source>
        <dbReference type="Proteomes" id="UP000266673"/>
    </source>
</evidence>
<keyword evidence="10" id="KW-1185">Reference proteome</keyword>
<evidence type="ECO:0000313" key="9">
    <source>
        <dbReference type="EMBL" id="RIB16865.1"/>
    </source>
</evidence>
<reference evidence="9 10" key="1">
    <citation type="submission" date="2018-06" db="EMBL/GenBank/DDBJ databases">
        <title>Comparative genomics reveals the genomic features of Rhizophagus irregularis, R. cerebriforme, R. diaphanum and Gigaspora rosea, and their symbiotic lifestyle signature.</title>
        <authorList>
            <person name="Morin E."/>
            <person name="San Clemente H."/>
            <person name="Chen E.C.H."/>
            <person name="De La Providencia I."/>
            <person name="Hainaut M."/>
            <person name="Kuo A."/>
            <person name="Kohler A."/>
            <person name="Murat C."/>
            <person name="Tang N."/>
            <person name="Roy S."/>
            <person name="Loubradou J."/>
            <person name="Henrissat B."/>
            <person name="Grigoriev I.V."/>
            <person name="Corradi N."/>
            <person name="Roux C."/>
            <person name="Martin F.M."/>
        </authorList>
    </citation>
    <scope>NUCLEOTIDE SEQUENCE [LARGE SCALE GENOMIC DNA]</scope>
    <source>
        <strain evidence="9 10">DAOM 194757</strain>
    </source>
</reference>
<evidence type="ECO:0000256" key="1">
    <source>
        <dbReference type="ARBA" id="ARBA00005083"/>
    </source>
</evidence>
<dbReference type="PANTHER" id="PTHR43762">
    <property type="entry name" value="L-GULONOLACTONE OXIDASE"/>
    <property type="match status" value="1"/>
</dbReference>
<dbReference type="InterPro" id="IPR006093">
    <property type="entry name" value="Oxy_OxRdtase_FAD_BS"/>
</dbReference>
<dbReference type="STRING" id="44941.A0A397V380"/>
<evidence type="ECO:0000256" key="4">
    <source>
        <dbReference type="ARBA" id="ARBA00022630"/>
    </source>
</evidence>
<dbReference type="PROSITE" id="PS00862">
    <property type="entry name" value="OX2_COVAL_FAD"/>
    <property type="match status" value="1"/>
</dbReference>
<comment type="pathway">
    <text evidence="1">Cofactor biosynthesis; D-erythroascorbate biosynthesis; dehydro-D-arabinono-1,4-lactone from D-arabinose: step 2/2.</text>
</comment>
<evidence type="ECO:0000256" key="7">
    <source>
        <dbReference type="ARBA" id="ARBA00033418"/>
    </source>
</evidence>
<dbReference type="SUPFAM" id="SSF55103">
    <property type="entry name" value="FAD-linked oxidases, C-terminal domain"/>
    <property type="match status" value="1"/>
</dbReference>
<comment type="caution">
    <text evidence="9">The sequence shown here is derived from an EMBL/GenBank/DDBJ whole genome shotgun (WGS) entry which is preliminary data.</text>
</comment>
<dbReference type="InterPro" id="IPR016170">
    <property type="entry name" value="Cytok_DH_C_sf"/>
</dbReference>
<dbReference type="InterPro" id="IPR016164">
    <property type="entry name" value="FAD-linked_Oxase-like_C"/>
</dbReference>
<dbReference type="GO" id="GO:0071949">
    <property type="term" value="F:FAD binding"/>
    <property type="evidence" value="ECO:0007669"/>
    <property type="project" value="InterPro"/>
</dbReference>
<dbReference type="InterPro" id="IPR007173">
    <property type="entry name" value="ALO_C"/>
</dbReference>
<dbReference type="PROSITE" id="PS51387">
    <property type="entry name" value="FAD_PCMH"/>
    <property type="match status" value="1"/>
</dbReference>
<evidence type="ECO:0000256" key="3">
    <source>
        <dbReference type="ARBA" id="ARBA00013136"/>
    </source>
</evidence>
<dbReference type="Pfam" id="PF01565">
    <property type="entry name" value="FAD_binding_4"/>
    <property type="match status" value="1"/>
</dbReference>
<dbReference type="InterPro" id="IPR016169">
    <property type="entry name" value="FAD-bd_PCMH_sub2"/>
</dbReference>
<keyword evidence="5" id="KW-0274">FAD</keyword>
<protein>
    <recommendedName>
        <fullName evidence="3">D-arabinono-1,4-lactone oxidase</fullName>
        <ecNumber evidence="3">1.1.3.37</ecNumber>
    </recommendedName>
    <alternativeName>
        <fullName evidence="7">L-galactono-gamma-lactone oxidase</fullName>
    </alternativeName>
</protein>
<dbReference type="EC" id="1.1.3.37" evidence="3"/>
<gene>
    <name evidence="9" type="ORF">C2G38_2246761</name>
</gene>
<evidence type="ECO:0000256" key="2">
    <source>
        <dbReference type="ARBA" id="ARBA00005466"/>
    </source>
</evidence>